<dbReference type="AlphaFoldDB" id="A9UV25"/>
<dbReference type="InParanoid" id="A9UV25"/>
<dbReference type="Proteomes" id="UP000001357">
    <property type="component" value="Unassembled WGS sequence"/>
</dbReference>
<dbReference type="GeneID" id="5889402"/>
<feature type="region of interest" description="Disordered" evidence="1">
    <location>
        <begin position="187"/>
        <end position="316"/>
    </location>
</feature>
<gene>
    <name evidence="3" type="ORF">MONBRDRAFT_6708</name>
</gene>
<dbReference type="eggNOG" id="KOG4188">
    <property type="taxonomic scope" value="Eukaryota"/>
</dbReference>
<name>A9UV25_MONBE</name>
<sequence length="316" mass="33923">MAARQGPALPPHLARQRQQEAEAKEAAPSVAGPALPPHLQTRRDADVSDRDTPGASHSAVDDGPAAVAGPSLPPGFVRTAVPELDRRPVAGPARPPVNADTTGGDAGPVSRPDEDSDSDDDDIGPMPQAPGDAEASDHATVLADFERRAKQQKDTLLGLNRPVATERESWMTELPEAYRKNFGMDNRSFRQSYGAGQVDQSWARAPSSAQPGSEAPTPQPPSKGPAPQPTVRAAQQQQEAARVVQAYNEKHRGQSLVDMHKAKRAKQQETSGSKPAGRRRFDPDVDLHGTRISADKQRQMIAKASSFQSRFAHGKY</sequence>
<feature type="compositionally biased region" description="Acidic residues" evidence="1">
    <location>
        <begin position="114"/>
        <end position="123"/>
    </location>
</feature>
<organism evidence="3 4">
    <name type="scientific">Monosiga brevicollis</name>
    <name type="common">Choanoflagellate</name>
    <dbReference type="NCBI Taxonomy" id="81824"/>
    <lineage>
        <taxon>Eukaryota</taxon>
        <taxon>Choanoflagellata</taxon>
        <taxon>Craspedida</taxon>
        <taxon>Salpingoecidae</taxon>
        <taxon>Monosiga</taxon>
    </lineage>
</organism>
<evidence type="ECO:0000259" key="2">
    <source>
        <dbReference type="Pfam" id="PF12572"/>
    </source>
</evidence>
<accession>A9UV25</accession>
<dbReference type="FunCoup" id="A9UV25">
    <property type="interactions" value="1377"/>
</dbReference>
<dbReference type="Pfam" id="PF12572">
    <property type="entry name" value="DUF3752"/>
    <property type="match status" value="1"/>
</dbReference>
<feature type="compositionally biased region" description="Low complexity" evidence="1">
    <location>
        <begin position="229"/>
        <end position="246"/>
    </location>
</feature>
<evidence type="ECO:0000313" key="4">
    <source>
        <dbReference type="Proteomes" id="UP000001357"/>
    </source>
</evidence>
<feature type="compositionally biased region" description="Pro residues" evidence="1">
    <location>
        <begin position="217"/>
        <end position="228"/>
    </location>
</feature>
<evidence type="ECO:0000256" key="1">
    <source>
        <dbReference type="SAM" id="MobiDB-lite"/>
    </source>
</evidence>
<reference evidence="3 4" key="1">
    <citation type="journal article" date="2008" name="Nature">
        <title>The genome of the choanoflagellate Monosiga brevicollis and the origin of metazoans.</title>
        <authorList>
            <consortium name="JGI Sequencing"/>
            <person name="King N."/>
            <person name="Westbrook M.J."/>
            <person name="Young S.L."/>
            <person name="Kuo A."/>
            <person name="Abedin M."/>
            <person name="Chapman J."/>
            <person name="Fairclough S."/>
            <person name="Hellsten U."/>
            <person name="Isogai Y."/>
            <person name="Letunic I."/>
            <person name="Marr M."/>
            <person name="Pincus D."/>
            <person name="Putnam N."/>
            <person name="Rokas A."/>
            <person name="Wright K.J."/>
            <person name="Zuzow R."/>
            <person name="Dirks W."/>
            <person name="Good M."/>
            <person name="Goodstein D."/>
            <person name="Lemons D."/>
            <person name="Li W."/>
            <person name="Lyons J.B."/>
            <person name="Morris A."/>
            <person name="Nichols S."/>
            <person name="Richter D.J."/>
            <person name="Salamov A."/>
            <person name="Bork P."/>
            <person name="Lim W.A."/>
            <person name="Manning G."/>
            <person name="Miller W.T."/>
            <person name="McGinnis W."/>
            <person name="Shapiro H."/>
            <person name="Tjian R."/>
            <person name="Grigoriev I.V."/>
            <person name="Rokhsar D."/>
        </authorList>
    </citation>
    <scope>NUCLEOTIDE SEQUENCE [LARGE SCALE GENOMIC DNA]</scope>
    <source>
        <strain evidence="4">MX1 / ATCC 50154</strain>
    </source>
</reference>
<proteinExistence type="predicted"/>
<dbReference type="RefSeq" id="XP_001744115.1">
    <property type="nucleotide sequence ID" value="XM_001744063.1"/>
</dbReference>
<feature type="compositionally biased region" description="Basic and acidic residues" evidence="1">
    <location>
        <begin position="41"/>
        <end position="52"/>
    </location>
</feature>
<dbReference type="OMA" id="WMTSVPK"/>
<feature type="domain" description="DUF3752" evidence="2">
    <location>
        <begin position="175"/>
        <end position="311"/>
    </location>
</feature>
<dbReference type="PANTHER" id="PTHR46370:SF1">
    <property type="entry name" value="GPALPP MOTIFS-CONTAINING PROTEIN 1"/>
    <property type="match status" value="1"/>
</dbReference>
<evidence type="ECO:0000313" key="3">
    <source>
        <dbReference type="EMBL" id="EDQ90818.1"/>
    </source>
</evidence>
<dbReference type="PANTHER" id="PTHR46370">
    <property type="entry name" value="GPALPP MOTIFS-CONTAINING PROTEIN 1"/>
    <property type="match status" value="1"/>
</dbReference>
<protein>
    <recommendedName>
        <fullName evidence="2">DUF3752 domain-containing protein</fullName>
    </recommendedName>
</protein>
<feature type="compositionally biased region" description="Basic and acidic residues" evidence="1">
    <location>
        <begin position="279"/>
        <end position="298"/>
    </location>
</feature>
<keyword evidence="4" id="KW-1185">Reference proteome</keyword>
<dbReference type="InterPro" id="IPR046331">
    <property type="entry name" value="GPAM1-like"/>
</dbReference>
<dbReference type="InterPro" id="IPR022226">
    <property type="entry name" value="DUF3752"/>
</dbReference>
<feature type="compositionally biased region" description="Basic and acidic residues" evidence="1">
    <location>
        <begin position="144"/>
        <end position="153"/>
    </location>
</feature>
<feature type="region of interest" description="Disordered" evidence="1">
    <location>
        <begin position="1"/>
        <end position="167"/>
    </location>
</feature>
<dbReference type="KEGG" id="mbr:MONBRDRAFT_6708"/>
<dbReference type="EMBL" id="CH991546">
    <property type="protein sequence ID" value="EDQ90818.1"/>
    <property type="molecule type" value="Genomic_DNA"/>
</dbReference>